<comment type="caution">
    <text evidence="2">The sequence shown here is derived from an EMBL/GenBank/DDBJ whole genome shotgun (WGS) entry which is preliminary data.</text>
</comment>
<protein>
    <submittedName>
        <fullName evidence="2">Invasion associated locus B family protein</fullName>
    </submittedName>
</protein>
<proteinExistence type="predicted"/>
<dbReference type="InterPro" id="IPR038696">
    <property type="entry name" value="IalB_sf"/>
</dbReference>
<evidence type="ECO:0000256" key="1">
    <source>
        <dbReference type="SAM" id="SignalP"/>
    </source>
</evidence>
<keyword evidence="1" id="KW-0732">Signal</keyword>
<dbReference type="Gene3D" id="2.60.40.1880">
    <property type="entry name" value="Invasion associated locus B (IalB) protein"/>
    <property type="match status" value="1"/>
</dbReference>
<evidence type="ECO:0000313" key="3">
    <source>
        <dbReference type="Proteomes" id="UP000294562"/>
    </source>
</evidence>
<gene>
    <name evidence="2" type="ORF">E2L05_01525</name>
</gene>
<accession>A0A4R6B4F1</accession>
<dbReference type="InterPro" id="IPR010642">
    <property type="entry name" value="Invasion_prot_B"/>
</dbReference>
<dbReference type="Pfam" id="PF06776">
    <property type="entry name" value="IalB"/>
    <property type="match status" value="1"/>
</dbReference>
<feature type="signal peptide" evidence="1">
    <location>
        <begin position="1"/>
        <end position="24"/>
    </location>
</feature>
<reference evidence="2 3" key="1">
    <citation type="submission" date="2019-03" db="EMBL/GenBank/DDBJ databases">
        <title>Rhodobacteraceae bacterium SM1902, a new member of the family Rhodobacteraceae isolated from Yantai.</title>
        <authorList>
            <person name="Sun Y."/>
        </authorList>
    </citation>
    <scope>NUCLEOTIDE SEQUENCE [LARGE SCALE GENOMIC DNA]</scope>
    <source>
        <strain evidence="2 3">SM1902</strain>
    </source>
</reference>
<name>A0A4R6B4F1_9RHOB</name>
<dbReference type="EMBL" id="SMZO01000002">
    <property type="protein sequence ID" value="TDL91284.1"/>
    <property type="molecule type" value="Genomic_DNA"/>
</dbReference>
<sequence length="196" mass="20733">MSVRKNTSSLSFAILLGLGLVASANQVAAQQNTPPQVATSREDAQPGAPYTLGTFGDWTVRCIRVESGQVDPCEMNQLLSTVDGNPTAEINLFPVGREGVPAGATIVTPLETLLTQNMRLSIDQGTEKVYPFQLCTRQGCVVQLGLTPEELNQMKSGSQALLTIVPAAAPDRVVELAVSLNGFTAAFSMLDVVGLE</sequence>
<feature type="chain" id="PRO_5020742923" evidence="1">
    <location>
        <begin position="25"/>
        <end position="196"/>
    </location>
</feature>
<dbReference type="RefSeq" id="WP_133341124.1">
    <property type="nucleotide sequence ID" value="NZ_SMZO01000002.1"/>
</dbReference>
<dbReference type="Proteomes" id="UP000294562">
    <property type="component" value="Unassembled WGS sequence"/>
</dbReference>
<keyword evidence="3" id="KW-1185">Reference proteome</keyword>
<dbReference type="AlphaFoldDB" id="A0A4R6B4F1"/>
<dbReference type="OrthoDB" id="9797912at2"/>
<organism evidence="2 3">
    <name type="scientific">Meridianimarinicoccus aquatilis</name>
    <dbReference type="NCBI Taxonomy" id="2552766"/>
    <lineage>
        <taxon>Bacteria</taxon>
        <taxon>Pseudomonadati</taxon>
        <taxon>Pseudomonadota</taxon>
        <taxon>Alphaproteobacteria</taxon>
        <taxon>Rhodobacterales</taxon>
        <taxon>Paracoccaceae</taxon>
        <taxon>Meridianimarinicoccus</taxon>
    </lineage>
</organism>
<evidence type="ECO:0000313" key="2">
    <source>
        <dbReference type="EMBL" id="TDL91284.1"/>
    </source>
</evidence>